<accession>A0A939NUN6</accession>
<name>A0A939NUN6_KLEPN</name>
<evidence type="ECO:0000313" key="2">
    <source>
        <dbReference type="Proteomes" id="UP000664620"/>
    </source>
</evidence>
<gene>
    <name evidence="1" type="ORF">J4734_21785</name>
</gene>
<dbReference type="InterPro" id="IPR037171">
    <property type="entry name" value="NagB/RpiA_transferase-like"/>
</dbReference>
<organism evidence="1 2">
    <name type="scientific">Klebsiella pneumoniae</name>
    <dbReference type="NCBI Taxonomy" id="573"/>
    <lineage>
        <taxon>Bacteria</taxon>
        <taxon>Pseudomonadati</taxon>
        <taxon>Pseudomonadota</taxon>
        <taxon>Gammaproteobacteria</taxon>
        <taxon>Enterobacterales</taxon>
        <taxon>Enterobacteriaceae</taxon>
        <taxon>Klebsiella/Raoultella group</taxon>
        <taxon>Klebsiella</taxon>
        <taxon>Klebsiella pneumoniae complex</taxon>
    </lineage>
</organism>
<dbReference type="Proteomes" id="UP000664620">
    <property type="component" value="Unassembled WGS sequence"/>
</dbReference>
<evidence type="ECO:0008006" key="3">
    <source>
        <dbReference type="Google" id="ProtNLM"/>
    </source>
</evidence>
<proteinExistence type="predicted"/>
<reference evidence="1" key="1">
    <citation type="submission" date="2021-03" db="EMBL/GenBank/DDBJ databases">
        <title>Molecular epidemiology and mechanisms of colistin and carbapenem resistance in Enterobacteriaceae from clinical isolates, the environment and porcine samples in Pretoria, South Africa.</title>
        <authorList>
            <person name="Bogoshi D."/>
            <person name="Mbelle N.M."/>
            <person name="Naidoo V."/>
            <person name="Osei Sekyere J."/>
        </authorList>
    </citation>
    <scope>NUCLEOTIDE SEQUENCE</scope>
    <source>
        <strain evidence="1">C034</strain>
    </source>
</reference>
<dbReference type="Gene3D" id="3.40.1080.10">
    <property type="entry name" value="Glutaconate Coenzyme A-transferase"/>
    <property type="match status" value="1"/>
</dbReference>
<evidence type="ECO:0000313" key="1">
    <source>
        <dbReference type="EMBL" id="MBO2029522.1"/>
    </source>
</evidence>
<dbReference type="SUPFAM" id="SSF100950">
    <property type="entry name" value="NagB/RpiA/CoA transferase-like"/>
    <property type="match status" value="1"/>
</dbReference>
<protein>
    <recommendedName>
        <fullName evidence="3">3-oxoacid CoA-transferase</fullName>
    </recommendedName>
</protein>
<comment type="caution">
    <text evidence="1">The sequence shown here is derived from an EMBL/GenBank/DDBJ whole genome shotgun (WGS) entry which is preliminary data.</text>
</comment>
<dbReference type="AlphaFoldDB" id="A0A939NUN6"/>
<dbReference type="EMBL" id="JAGETO010000105">
    <property type="protein sequence ID" value="MBO2029522.1"/>
    <property type="molecule type" value="Genomic_DNA"/>
</dbReference>
<sequence length="55" mass="6084">MGCIRRVLTDLALLEIVDGAFVLREVAPGISPDEVIRKTAGRLIVADDVREMRFS</sequence>